<feature type="signal peptide" evidence="1">
    <location>
        <begin position="1"/>
        <end position="15"/>
    </location>
</feature>
<dbReference type="AlphaFoldDB" id="A0ABD2ADA3"/>
<proteinExistence type="predicted"/>
<dbReference type="EMBL" id="JAUDFV010000152">
    <property type="protein sequence ID" value="KAL2718568.1"/>
    <property type="molecule type" value="Genomic_DNA"/>
</dbReference>
<gene>
    <name evidence="2" type="ORF">V1478_012444</name>
</gene>
<evidence type="ECO:0000256" key="1">
    <source>
        <dbReference type="SAM" id="SignalP"/>
    </source>
</evidence>
<accession>A0ABD2ADA3</accession>
<comment type="caution">
    <text evidence="2">The sequence shown here is derived from an EMBL/GenBank/DDBJ whole genome shotgun (WGS) entry which is preliminary data.</text>
</comment>
<name>A0ABD2ADA3_VESSQ</name>
<dbReference type="Proteomes" id="UP001607302">
    <property type="component" value="Unassembled WGS sequence"/>
</dbReference>
<evidence type="ECO:0008006" key="4">
    <source>
        <dbReference type="Google" id="ProtNLM"/>
    </source>
</evidence>
<keyword evidence="1" id="KW-0732">Signal</keyword>
<reference evidence="2 3" key="1">
    <citation type="journal article" date="2024" name="Ann. Entomol. Soc. Am.">
        <title>Genomic analyses of the southern and eastern yellowjacket wasps (Hymenoptera: Vespidae) reveal evolutionary signatures of social life.</title>
        <authorList>
            <person name="Catto M.A."/>
            <person name="Caine P.B."/>
            <person name="Orr S.E."/>
            <person name="Hunt B.G."/>
            <person name="Goodisman M.A.D."/>
        </authorList>
    </citation>
    <scope>NUCLEOTIDE SEQUENCE [LARGE SCALE GENOMIC DNA]</scope>
    <source>
        <strain evidence="2">233</strain>
        <tissue evidence="2">Head and thorax</tissue>
    </source>
</reference>
<protein>
    <recommendedName>
        <fullName evidence="4">CCHC-type domain-containing protein</fullName>
    </recommendedName>
</protein>
<feature type="chain" id="PRO_5044897140" description="CCHC-type domain-containing protein" evidence="1">
    <location>
        <begin position="16"/>
        <end position="184"/>
    </location>
</feature>
<keyword evidence="3" id="KW-1185">Reference proteome</keyword>
<evidence type="ECO:0000313" key="2">
    <source>
        <dbReference type="EMBL" id="KAL2718568.1"/>
    </source>
</evidence>
<evidence type="ECO:0000313" key="3">
    <source>
        <dbReference type="Proteomes" id="UP001607302"/>
    </source>
</evidence>
<organism evidence="2 3">
    <name type="scientific">Vespula squamosa</name>
    <name type="common">Southern yellow jacket</name>
    <name type="synonym">Wasp</name>
    <dbReference type="NCBI Taxonomy" id="30214"/>
    <lineage>
        <taxon>Eukaryota</taxon>
        <taxon>Metazoa</taxon>
        <taxon>Ecdysozoa</taxon>
        <taxon>Arthropoda</taxon>
        <taxon>Hexapoda</taxon>
        <taxon>Insecta</taxon>
        <taxon>Pterygota</taxon>
        <taxon>Neoptera</taxon>
        <taxon>Endopterygota</taxon>
        <taxon>Hymenoptera</taxon>
        <taxon>Apocrita</taxon>
        <taxon>Aculeata</taxon>
        <taxon>Vespoidea</taxon>
        <taxon>Vespidae</taxon>
        <taxon>Vespinae</taxon>
        <taxon>Vespula</taxon>
    </lineage>
</organism>
<sequence length="184" mass="20614">MKSFFVHFLFGFAAAAIRMDVMQTKLSIPVRRFSEGRFTGGNSMREDPKARSCIIHGTASPNRLIISSPIRCYRCNGSNHFTCNCPNFLKVSNATRPPANPQDKVYRINRARAAELIIRILGKPVRFLADTRVGINVIKGRYTDGHKITRNVRKLTGISHLTLTTTENCEIDCDTCTHIFAIVG</sequence>